<proteinExistence type="predicted"/>
<organism evidence="2 3">
    <name type="scientific">Riccia fluitans</name>
    <dbReference type="NCBI Taxonomy" id="41844"/>
    <lineage>
        <taxon>Eukaryota</taxon>
        <taxon>Viridiplantae</taxon>
        <taxon>Streptophyta</taxon>
        <taxon>Embryophyta</taxon>
        <taxon>Marchantiophyta</taxon>
        <taxon>Marchantiopsida</taxon>
        <taxon>Marchantiidae</taxon>
        <taxon>Marchantiales</taxon>
        <taxon>Ricciaceae</taxon>
        <taxon>Riccia</taxon>
    </lineage>
</organism>
<evidence type="ECO:0008006" key="4">
    <source>
        <dbReference type="Google" id="ProtNLM"/>
    </source>
</evidence>
<feature type="chain" id="PRO_5044792718" description="Secreted protein" evidence="1">
    <location>
        <begin position="22"/>
        <end position="99"/>
    </location>
</feature>
<dbReference type="Proteomes" id="UP001605036">
    <property type="component" value="Unassembled WGS sequence"/>
</dbReference>
<evidence type="ECO:0000313" key="2">
    <source>
        <dbReference type="EMBL" id="KAL2652709.1"/>
    </source>
</evidence>
<accession>A0ABD1ZMN5</accession>
<keyword evidence="3" id="KW-1185">Reference proteome</keyword>
<sequence>MHIGQAMWILLLLAVRRGRRGEGRRPRLNAKTAYTVFPAIFVPVYTIVGGGNGVPVNDRTPIRLHASWKNLILNTQVTQYRLFSGEPRAEHTLTSLEFI</sequence>
<reference evidence="2 3" key="1">
    <citation type="submission" date="2024-09" db="EMBL/GenBank/DDBJ databases">
        <title>Chromosome-scale assembly of Riccia fluitans.</title>
        <authorList>
            <person name="Paukszto L."/>
            <person name="Sawicki J."/>
            <person name="Karawczyk K."/>
            <person name="Piernik-Szablinska J."/>
            <person name="Szczecinska M."/>
            <person name="Mazdziarz M."/>
        </authorList>
    </citation>
    <scope>NUCLEOTIDE SEQUENCE [LARGE SCALE GENOMIC DNA]</scope>
    <source>
        <strain evidence="2">Rf_01</strain>
        <tissue evidence="2">Aerial parts of the thallus</tissue>
    </source>
</reference>
<gene>
    <name evidence="2" type="ORF">R1flu_020837</name>
</gene>
<evidence type="ECO:0000313" key="3">
    <source>
        <dbReference type="Proteomes" id="UP001605036"/>
    </source>
</evidence>
<feature type="signal peptide" evidence="1">
    <location>
        <begin position="1"/>
        <end position="21"/>
    </location>
</feature>
<keyword evidence="1" id="KW-0732">Signal</keyword>
<name>A0ABD1ZMN5_9MARC</name>
<dbReference type="EMBL" id="JBHFFA010000001">
    <property type="protein sequence ID" value="KAL2652709.1"/>
    <property type="molecule type" value="Genomic_DNA"/>
</dbReference>
<comment type="caution">
    <text evidence="2">The sequence shown here is derived from an EMBL/GenBank/DDBJ whole genome shotgun (WGS) entry which is preliminary data.</text>
</comment>
<evidence type="ECO:0000256" key="1">
    <source>
        <dbReference type="SAM" id="SignalP"/>
    </source>
</evidence>
<protein>
    <recommendedName>
        <fullName evidence="4">Secreted protein</fullName>
    </recommendedName>
</protein>
<dbReference type="AlphaFoldDB" id="A0ABD1ZMN5"/>